<evidence type="ECO:0000313" key="2">
    <source>
        <dbReference type="Proteomes" id="UP001634394"/>
    </source>
</evidence>
<comment type="caution">
    <text evidence="1">The sequence shown here is derived from an EMBL/GenBank/DDBJ whole genome shotgun (WGS) entry which is preliminary data.</text>
</comment>
<organism evidence="1 2">
    <name type="scientific">Sinanodonta woodiana</name>
    <name type="common">Chinese pond mussel</name>
    <name type="synonym">Anodonta woodiana</name>
    <dbReference type="NCBI Taxonomy" id="1069815"/>
    <lineage>
        <taxon>Eukaryota</taxon>
        <taxon>Metazoa</taxon>
        <taxon>Spiralia</taxon>
        <taxon>Lophotrochozoa</taxon>
        <taxon>Mollusca</taxon>
        <taxon>Bivalvia</taxon>
        <taxon>Autobranchia</taxon>
        <taxon>Heteroconchia</taxon>
        <taxon>Palaeoheterodonta</taxon>
        <taxon>Unionida</taxon>
        <taxon>Unionoidea</taxon>
        <taxon>Unionidae</taxon>
        <taxon>Unioninae</taxon>
        <taxon>Sinanodonta</taxon>
    </lineage>
</organism>
<keyword evidence="2" id="KW-1185">Reference proteome</keyword>
<dbReference type="EMBL" id="JBJQND010000004">
    <property type="protein sequence ID" value="KAL3879434.1"/>
    <property type="molecule type" value="Genomic_DNA"/>
</dbReference>
<sequence length="491" mass="55203">MRRSTVSGTEKDIIHAIAGKQFMIRTWSMIGSNMSITVKMDNNTILNMSLCEGNDTNSTFQNSSMMLIYNTTIQEVYLLFENISKEDGGMYEIKENLYRTNTISDDNETDTYDRKDGTWYLEIYVLDSSEIKDGYVGANISMTFEIEMLKEMYTLQNYDLHGALLVGSTCSILTDSSLYGRLRCSAYDSGRMYTITIENISQRDAGLYKISHRENATGRCFFSIKESPTCAIVGENKTIGWFYNQQGIKRALRIIHPNQGVMMLVNQTNSPKIKSDFQHRLLYNGDILQSFMSFTLLNVTQSDAGSYIIETLHGNTIPGSKELNVEVQRLVVGKSEVMLIDTPSIRTRHPYRTHLKEEWVSRLTLSNDLIHHPDVAIPSKSCVFGTTGSNTVFLSEVEGNNHGVTFITEHNGLSNMTNGKIIIARSKFSEDGNLPSYPSVYALAKATVYEDGCTSVVEGMGTRQLSEITKPLRGNDIKRPTFAYSNMTICV</sequence>
<accession>A0ABD3WZP6</accession>
<dbReference type="SUPFAM" id="SSF48726">
    <property type="entry name" value="Immunoglobulin"/>
    <property type="match status" value="1"/>
</dbReference>
<dbReference type="AlphaFoldDB" id="A0ABD3WZP6"/>
<dbReference type="Gene3D" id="2.60.40.10">
    <property type="entry name" value="Immunoglobulins"/>
    <property type="match status" value="1"/>
</dbReference>
<protein>
    <submittedName>
        <fullName evidence="1">Uncharacterized protein</fullName>
    </submittedName>
</protein>
<name>A0ABD3WZP6_SINWO</name>
<gene>
    <name evidence="1" type="ORF">ACJMK2_031732</name>
</gene>
<dbReference type="Proteomes" id="UP001634394">
    <property type="component" value="Unassembled WGS sequence"/>
</dbReference>
<dbReference type="InterPro" id="IPR036179">
    <property type="entry name" value="Ig-like_dom_sf"/>
</dbReference>
<evidence type="ECO:0000313" key="1">
    <source>
        <dbReference type="EMBL" id="KAL3879434.1"/>
    </source>
</evidence>
<dbReference type="InterPro" id="IPR013783">
    <property type="entry name" value="Ig-like_fold"/>
</dbReference>
<reference evidence="1 2" key="1">
    <citation type="submission" date="2024-11" db="EMBL/GenBank/DDBJ databases">
        <title>Chromosome-level genome assembly of the freshwater bivalve Anodonta woodiana.</title>
        <authorList>
            <person name="Chen X."/>
        </authorList>
    </citation>
    <scope>NUCLEOTIDE SEQUENCE [LARGE SCALE GENOMIC DNA]</scope>
    <source>
        <strain evidence="1">MN2024</strain>
        <tissue evidence="1">Gills</tissue>
    </source>
</reference>
<proteinExistence type="predicted"/>